<feature type="domain" description="HTH marR-type" evidence="1">
    <location>
        <begin position="25"/>
        <end position="140"/>
    </location>
</feature>
<name>A0ABW1SCU0_9PROT</name>
<evidence type="ECO:0000259" key="1">
    <source>
        <dbReference type="PROSITE" id="PS50995"/>
    </source>
</evidence>
<accession>A0ABW1SCU0</accession>
<evidence type="ECO:0000313" key="2">
    <source>
        <dbReference type="EMBL" id="MFC6199363.1"/>
    </source>
</evidence>
<dbReference type="Gene3D" id="1.10.10.10">
    <property type="entry name" value="Winged helix-like DNA-binding domain superfamily/Winged helix DNA-binding domain"/>
    <property type="match status" value="1"/>
</dbReference>
<dbReference type="SUPFAM" id="SSF46785">
    <property type="entry name" value="Winged helix' DNA-binding domain"/>
    <property type="match status" value="1"/>
</dbReference>
<comment type="caution">
    <text evidence="2">The sequence shown here is derived from an EMBL/GenBank/DDBJ whole genome shotgun (WGS) entry which is preliminary data.</text>
</comment>
<dbReference type="EMBL" id="JBHSSW010000028">
    <property type="protein sequence ID" value="MFC6199363.1"/>
    <property type="molecule type" value="Genomic_DNA"/>
</dbReference>
<organism evidence="2 3">
    <name type="scientific">Ponticaulis profundi</name>
    <dbReference type="NCBI Taxonomy" id="2665222"/>
    <lineage>
        <taxon>Bacteria</taxon>
        <taxon>Pseudomonadati</taxon>
        <taxon>Pseudomonadota</taxon>
        <taxon>Alphaproteobacteria</taxon>
        <taxon>Hyphomonadales</taxon>
        <taxon>Hyphomonadaceae</taxon>
        <taxon>Ponticaulis</taxon>
    </lineage>
</organism>
<dbReference type="InterPro" id="IPR000835">
    <property type="entry name" value="HTH_MarR-typ"/>
</dbReference>
<dbReference type="SMART" id="SM00347">
    <property type="entry name" value="HTH_MARR"/>
    <property type="match status" value="1"/>
</dbReference>
<evidence type="ECO:0000313" key="3">
    <source>
        <dbReference type="Proteomes" id="UP001596303"/>
    </source>
</evidence>
<protein>
    <submittedName>
        <fullName evidence="2">MarR family transcriptional regulator</fullName>
    </submittedName>
</protein>
<sequence length="140" mass="16264">MFFLKYLPTQSLILNYQEHFPDGAEPKIASRLEMLREASLLLRDLEDFFRAHDFSLTRFLICVILDRADEQGGLQHSEIVERIDVSSPVISRSLKSLIDERFVCVESETEGRRTKRNRLTDAGKARLQSLMPGYYEILLK</sequence>
<dbReference type="InterPro" id="IPR036388">
    <property type="entry name" value="WH-like_DNA-bd_sf"/>
</dbReference>
<dbReference type="Proteomes" id="UP001596303">
    <property type="component" value="Unassembled WGS sequence"/>
</dbReference>
<gene>
    <name evidence="2" type="ORF">ACFQDM_14850</name>
</gene>
<keyword evidence="3" id="KW-1185">Reference proteome</keyword>
<dbReference type="InterPro" id="IPR036390">
    <property type="entry name" value="WH_DNA-bd_sf"/>
</dbReference>
<reference evidence="3" key="1">
    <citation type="journal article" date="2019" name="Int. J. Syst. Evol. Microbiol.">
        <title>The Global Catalogue of Microorganisms (GCM) 10K type strain sequencing project: providing services to taxonomists for standard genome sequencing and annotation.</title>
        <authorList>
            <consortium name="The Broad Institute Genomics Platform"/>
            <consortium name="The Broad Institute Genome Sequencing Center for Infectious Disease"/>
            <person name="Wu L."/>
            <person name="Ma J."/>
        </authorList>
    </citation>
    <scope>NUCLEOTIDE SEQUENCE [LARGE SCALE GENOMIC DNA]</scope>
    <source>
        <strain evidence="3">CGMCC-1.15741</strain>
    </source>
</reference>
<dbReference type="RefSeq" id="WP_377380353.1">
    <property type="nucleotide sequence ID" value="NZ_JBHSSW010000028.1"/>
</dbReference>
<proteinExistence type="predicted"/>
<dbReference type="PROSITE" id="PS50995">
    <property type="entry name" value="HTH_MARR_2"/>
    <property type="match status" value="1"/>
</dbReference>